<sequence length="134" mass="14335">LAVMVAMSKKTAREVEAEMGLLDTLLTIVSGRNNISVHLMNDAYKVMVGQPVCPWLDSLPGTGSLRRINGEVMLDVWRFSTTSHLPSIGGAFPCTARISWECEDVIASLTVPCAIKALTGNSVLTTASSRGLTL</sequence>
<gene>
    <name evidence="1" type="ORF">BAE44_0023825</name>
</gene>
<reference evidence="1 2" key="1">
    <citation type="submission" date="2016-09" db="EMBL/GenBank/DDBJ databases">
        <title>The draft genome of Dichanthelium oligosanthes: A C3 panicoid grass species.</title>
        <authorList>
            <person name="Studer A.J."/>
            <person name="Schnable J.C."/>
            <person name="Brutnell T.P."/>
        </authorList>
    </citation>
    <scope>NUCLEOTIDE SEQUENCE [LARGE SCALE GENOMIC DNA]</scope>
    <source>
        <strain evidence="2">cv. Kellogg 1175</strain>
        <tissue evidence="1">Leaf</tissue>
    </source>
</reference>
<dbReference type="OrthoDB" id="1922150at2759"/>
<proteinExistence type="predicted"/>
<organism evidence="1 2">
    <name type="scientific">Dichanthelium oligosanthes</name>
    <dbReference type="NCBI Taxonomy" id="888268"/>
    <lineage>
        <taxon>Eukaryota</taxon>
        <taxon>Viridiplantae</taxon>
        <taxon>Streptophyta</taxon>
        <taxon>Embryophyta</taxon>
        <taxon>Tracheophyta</taxon>
        <taxon>Spermatophyta</taxon>
        <taxon>Magnoliopsida</taxon>
        <taxon>Liliopsida</taxon>
        <taxon>Poales</taxon>
        <taxon>Poaceae</taxon>
        <taxon>PACMAD clade</taxon>
        <taxon>Panicoideae</taxon>
        <taxon>Panicodae</taxon>
        <taxon>Paniceae</taxon>
        <taxon>Dichantheliinae</taxon>
        <taxon>Dichanthelium</taxon>
    </lineage>
</organism>
<name>A0A1E5UQK8_9POAL</name>
<dbReference type="AlphaFoldDB" id="A0A1E5UQK8"/>
<dbReference type="PANTHER" id="PTHR33595:SF19">
    <property type="entry name" value="IG-LIKE DOMAIN-CONTAINING PROTEIN"/>
    <property type="match status" value="1"/>
</dbReference>
<dbReference type="PANTHER" id="PTHR33595">
    <property type="entry name" value="VON WILLEBRAND FACTOR A DOMAIN PROTEIN"/>
    <property type="match status" value="1"/>
</dbReference>
<keyword evidence="2" id="KW-1185">Reference proteome</keyword>
<protein>
    <submittedName>
        <fullName evidence="1">Uncharacterized protein</fullName>
    </submittedName>
</protein>
<accession>A0A1E5UQK8</accession>
<comment type="caution">
    <text evidence="1">The sequence shown here is derived from an EMBL/GenBank/DDBJ whole genome shotgun (WGS) entry which is preliminary data.</text>
</comment>
<evidence type="ECO:0000313" key="1">
    <source>
        <dbReference type="EMBL" id="OEL15156.1"/>
    </source>
</evidence>
<dbReference type="STRING" id="888268.A0A1E5UQK8"/>
<dbReference type="EMBL" id="LWDX02067758">
    <property type="protein sequence ID" value="OEL15156.1"/>
    <property type="molecule type" value="Genomic_DNA"/>
</dbReference>
<evidence type="ECO:0000313" key="2">
    <source>
        <dbReference type="Proteomes" id="UP000095767"/>
    </source>
</evidence>
<feature type="non-terminal residue" evidence="1">
    <location>
        <position position="1"/>
    </location>
</feature>
<dbReference type="Proteomes" id="UP000095767">
    <property type="component" value="Unassembled WGS sequence"/>
</dbReference>